<dbReference type="PROSITE" id="PS50017">
    <property type="entry name" value="DEATH_DOMAIN"/>
    <property type="match status" value="1"/>
</dbReference>
<protein>
    <recommendedName>
        <fullName evidence="3">Death domain-containing protein</fullName>
    </recommendedName>
</protein>
<evidence type="ECO:0000313" key="5">
    <source>
        <dbReference type="Proteomes" id="UP001249851"/>
    </source>
</evidence>
<feature type="compositionally biased region" description="Low complexity" evidence="1">
    <location>
        <begin position="299"/>
        <end position="317"/>
    </location>
</feature>
<dbReference type="SUPFAM" id="SSF47986">
    <property type="entry name" value="DEATH domain"/>
    <property type="match status" value="1"/>
</dbReference>
<feature type="compositionally biased region" description="Polar residues" evidence="1">
    <location>
        <begin position="465"/>
        <end position="479"/>
    </location>
</feature>
<dbReference type="AlphaFoldDB" id="A0AAD9Q207"/>
<feature type="compositionally biased region" description="Polar residues" evidence="1">
    <location>
        <begin position="413"/>
        <end position="422"/>
    </location>
</feature>
<feature type="compositionally biased region" description="Basic and acidic residues" evidence="1">
    <location>
        <begin position="423"/>
        <end position="439"/>
    </location>
</feature>
<feature type="region of interest" description="Disordered" evidence="1">
    <location>
        <begin position="279"/>
        <end position="497"/>
    </location>
</feature>
<reference evidence="4" key="1">
    <citation type="journal article" date="2023" name="G3 (Bethesda)">
        <title>Whole genome assembly and annotation of the endangered Caribbean coral Acropora cervicornis.</title>
        <authorList>
            <person name="Selwyn J.D."/>
            <person name="Vollmer S.V."/>
        </authorList>
    </citation>
    <scope>NUCLEOTIDE SEQUENCE</scope>
    <source>
        <strain evidence="4">K2</strain>
    </source>
</reference>
<keyword evidence="5" id="KW-1185">Reference proteome</keyword>
<gene>
    <name evidence="4" type="ORF">P5673_025475</name>
</gene>
<feature type="compositionally biased region" description="Basic and acidic residues" evidence="1">
    <location>
        <begin position="283"/>
        <end position="296"/>
    </location>
</feature>
<dbReference type="GO" id="GO:0007165">
    <property type="term" value="P:signal transduction"/>
    <property type="evidence" value="ECO:0007669"/>
    <property type="project" value="InterPro"/>
</dbReference>
<dbReference type="InterPro" id="IPR000488">
    <property type="entry name" value="Death_dom"/>
</dbReference>
<sequence>MAQSKVAVSIGMISMLLPNGLGTSITGSGCIVNLNVKGEETANWLITTTQVITKDDLLSSKHSVVVEFFDLQKQKLVTFSLDNVADDVDVLPGRVLEGTGQSLKDISFLVISMEKHVRGNVFTKLLKKFKIFHPLTRDSVKGQSLACAREDDETLKQNISARQIWCHVMWNKKDDEVATELYCLEFEGDECTEFALTPPLDNNRLDYALRKVTDFNSEQRPRGAPLFSKIGEFVGMLAFEESEERRFFPLFLPTVEMPTSVSSKEKFDNTCVEVTEQLVLKVSPKEPEPDMSHFDDTEGNGAEQNQENQNGASSNNNPSQRPGVESQGNCLTNSEVQGSGTSALSPWQLRGCSSESPQSLPIFTENTSSDGNSLQSKQLKPHLVNEQIPTEGSRTSFAGESTKSHDDSSTDSAPTNLDYSPSSKDRISDESPKDKKEETSVLPCHIQQQSKFNSDGKSTVDDDQLSGQIDSLHENNATDGQIRPSGYQETGSPTPFQLPTRTGCQGDQDDLVKDVIVSNTSAMDIIALHLDRSVHPGNKDVPVVQRWEHLADEFEVPNLTKKKCGNLSTTLSPSERMFQHLRMNNHSLPIADLKKKLEAVDRKDVVEELNKYSSLSSDDATVTDLWENHFSALSTVCIMLDDVDCPYDYKHLASQLGISGSTLRTFKYGDSSESPSMVVLKILETKKPKLSIDDMVVALTGLGLKTIAEELKSQRSGTIQTLLDDLEGSEAITALLDENDSYWFKFGQKFGIDRVTLDSLRPDPIKSPAKAIINFIVNRDPDLRMRKFMESLNKIEHNKLIEKLKTMLHISLI</sequence>
<evidence type="ECO:0000256" key="1">
    <source>
        <dbReference type="SAM" id="MobiDB-lite"/>
    </source>
</evidence>
<proteinExistence type="predicted"/>
<name>A0AAD9Q207_ACRCE</name>
<feature type="domain" description="Death" evidence="3">
    <location>
        <begin position="743"/>
        <end position="808"/>
    </location>
</feature>
<feature type="compositionally biased region" description="Polar residues" evidence="1">
    <location>
        <begin position="387"/>
        <end position="399"/>
    </location>
</feature>
<dbReference type="Gene3D" id="1.10.533.10">
    <property type="entry name" value="Death Domain, Fas"/>
    <property type="match status" value="2"/>
</dbReference>
<dbReference type="InterPro" id="IPR011029">
    <property type="entry name" value="DEATH-like_dom_sf"/>
</dbReference>
<dbReference type="EMBL" id="JARQWQ010000079">
    <property type="protein sequence ID" value="KAK2553272.1"/>
    <property type="molecule type" value="Genomic_DNA"/>
</dbReference>
<evidence type="ECO:0000256" key="2">
    <source>
        <dbReference type="SAM" id="SignalP"/>
    </source>
</evidence>
<reference evidence="4" key="2">
    <citation type="journal article" date="2023" name="Science">
        <title>Genomic signatures of disease resistance in endangered staghorn corals.</title>
        <authorList>
            <person name="Vollmer S.V."/>
            <person name="Selwyn J.D."/>
            <person name="Despard B.A."/>
            <person name="Roesel C.L."/>
        </authorList>
    </citation>
    <scope>NUCLEOTIDE SEQUENCE</scope>
    <source>
        <strain evidence="4">K2</strain>
    </source>
</reference>
<dbReference type="PROSITE" id="PS51257">
    <property type="entry name" value="PROKAR_LIPOPROTEIN"/>
    <property type="match status" value="1"/>
</dbReference>
<keyword evidence="2" id="KW-0732">Signal</keyword>
<accession>A0AAD9Q207</accession>
<feature type="compositionally biased region" description="Polar residues" evidence="1">
    <location>
        <begin position="487"/>
        <end position="497"/>
    </location>
</feature>
<feature type="chain" id="PRO_5042259509" description="Death domain-containing protein" evidence="2">
    <location>
        <begin position="23"/>
        <end position="813"/>
    </location>
</feature>
<organism evidence="4 5">
    <name type="scientific">Acropora cervicornis</name>
    <name type="common">Staghorn coral</name>
    <dbReference type="NCBI Taxonomy" id="6130"/>
    <lineage>
        <taxon>Eukaryota</taxon>
        <taxon>Metazoa</taxon>
        <taxon>Cnidaria</taxon>
        <taxon>Anthozoa</taxon>
        <taxon>Hexacorallia</taxon>
        <taxon>Scleractinia</taxon>
        <taxon>Astrocoeniina</taxon>
        <taxon>Acroporidae</taxon>
        <taxon>Acropora</taxon>
    </lineage>
</organism>
<evidence type="ECO:0000313" key="4">
    <source>
        <dbReference type="EMBL" id="KAK2553272.1"/>
    </source>
</evidence>
<feature type="signal peptide" evidence="2">
    <location>
        <begin position="1"/>
        <end position="22"/>
    </location>
</feature>
<dbReference type="Pfam" id="PF00531">
    <property type="entry name" value="Death"/>
    <property type="match status" value="1"/>
</dbReference>
<feature type="compositionally biased region" description="Polar residues" evidence="1">
    <location>
        <begin position="326"/>
        <end position="378"/>
    </location>
</feature>
<evidence type="ECO:0000259" key="3">
    <source>
        <dbReference type="PROSITE" id="PS50017"/>
    </source>
</evidence>
<dbReference type="Proteomes" id="UP001249851">
    <property type="component" value="Unassembled WGS sequence"/>
</dbReference>
<comment type="caution">
    <text evidence="4">The sequence shown here is derived from an EMBL/GenBank/DDBJ whole genome shotgun (WGS) entry which is preliminary data.</text>
</comment>
<feature type="compositionally biased region" description="Polar residues" evidence="1">
    <location>
        <begin position="446"/>
        <end position="457"/>
    </location>
</feature>